<evidence type="ECO:0000313" key="2">
    <source>
        <dbReference type="Proteomes" id="UP000822688"/>
    </source>
</evidence>
<dbReference type="EMBL" id="CM026433">
    <property type="protein sequence ID" value="KAG0553379.1"/>
    <property type="molecule type" value="Genomic_DNA"/>
</dbReference>
<accession>A0A8T0G5L6</accession>
<dbReference type="Proteomes" id="UP000822688">
    <property type="component" value="Chromosome 12"/>
</dbReference>
<comment type="caution">
    <text evidence="1">The sequence shown here is derived from an EMBL/GenBank/DDBJ whole genome shotgun (WGS) entry which is preliminary data.</text>
</comment>
<reference evidence="1" key="1">
    <citation type="submission" date="2020-06" db="EMBL/GenBank/DDBJ databases">
        <title>WGS assembly of Ceratodon purpureus strain R40.</title>
        <authorList>
            <person name="Carey S.B."/>
            <person name="Jenkins J."/>
            <person name="Shu S."/>
            <person name="Lovell J.T."/>
            <person name="Sreedasyam A."/>
            <person name="Maumus F."/>
            <person name="Tiley G.P."/>
            <person name="Fernandez-Pozo N."/>
            <person name="Barry K."/>
            <person name="Chen C."/>
            <person name="Wang M."/>
            <person name="Lipzen A."/>
            <person name="Daum C."/>
            <person name="Saski C.A."/>
            <person name="Payton A.C."/>
            <person name="Mcbreen J.C."/>
            <person name="Conrad R.E."/>
            <person name="Kollar L.M."/>
            <person name="Olsson S."/>
            <person name="Huttunen S."/>
            <person name="Landis J.B."/>
            <person name="Wickett N.J."/>
            <person name="Johnson M.G."/>
            <person name="Rensing S.A."/>
            <person name="Grimwood J."/>
            <person name="Schmutz J."/>
            <person name="Mcdaniel S.F."/>
        </authorList>
    </citation>
    <scope>NUCLEOTIDE SEQUENCE</scope>
    <source>
        <strain evidence="1">R40</strain>
    </source>
</reference>
<proteinExistence type="predicted"/>
<gene>
    <name evidence="1" type="ORF">KC19_12G006800</name>
</gene>
<sequence length="104" mass="11741">MKRRVTGINYSQPLAHILKQQRSSPIDSSSLLQTASKAKVANPEWITVHQQAPCFDTRNPQNKKSATSFSPKLLLFIENTPKLKSPPNSPKLYSFFPGTELRFL</sequence>
<organism evidence="1 2">
    <name type="scientific">Ceratodon purpureus</name>
    <name type="common">Fire moss</name>
    <name type="synonym">Dicranum purpureum</name>
    <dbReference type="NCBI Taxonomy" id="3225"/>
    <lineage>
        <taxon>Eukaryota</taxon>
        <taxon>Viridiplantae</taxon>
        <taxon>Streptophyta</taxon>
        <taxon>Embryophyta</taxon>
        <taxon>Bryophyta</taxon>
        <taxon>Bryophytina</taxon>
        <taxon>Bryopsida</taxon>
        <taxon>Dicranidae</taxon>
        <taxon>Pseudoditrichales</taxon>
        <taxon>Ditrichaceae</taxon>
        <taxon>Ceratodon</taxon>
    </lineage>
</organism>
<protein>
    <submittedName>
        <fullName evidence="1">Uncharacterized protein</fullName>
    </submittedName>
</protein>
<dbReference type="AlphaFoldDB" id="A0A8T0G5L6"/>
<keyword evidence="2" id="KW-1185">Reference proteome</keyword>
<evidence type="ECO:0000313" key="1">
    <source>
        <dbReference type="EMBL" id="KAG0553379.1"/>
    </source>
</evidence>
<name>A0A8T0G5L6_CERPU</name>